<dbReference type="Gene3D" id="3.40.50.620">
    <property type="entry name" value="HUPs"/>
    <property type="match status" value="1"/>
</dbReference>
<evidence type="ECO:0000256" key="2">
    <source>
        <dbReference type="PIRNR" id="PIRNR006276"/>
    </source>
</evidence>
<dbReference type="SUPFAM" id="SSF52402">
    <property type="entry name" value="Adenine nucleotide alpha hydrolases-like"/>
    <property type="match status" value="1"/>
</dbReference>
<name>A0A3S9NCD2_9BURK</name>
<sequence length="163" mass="17227">MYKKIMVAVDGSASSKQALAEAVKVALAGDTHVTAVYVVDKSVLFTYAGRLDPHALVEEIRDDGRKVLREAEQIIALAGAKGEAELIETESIGEDIAERLQRYVKEHGIDLAVVGTHGRRGIRRVLLGSVAEHFVRGSKCPVLLIRGDDADAPAAASAAAAAA</sequence>
<reference evidence="4 5" key="1">
    <citation type="submission" date="2018-12" db="EMBL/GenBank/DDBJ databases">
        <title>Cadmium resistance mechanism in endophytic bacteria Burkholderia cenocepacia YG-3.</title>
        <authorList>
            <person name="Zhang X."/>
            <person name="Wang X."/>
            <person name="Zhu Y."/>
        </authorList>
    </citation>
    <scope>NUCLEOTIDE SEQUENCE [LARGE SCALE GENOMIC DNA]</scope>
    <source>
        <strain evidence="4 5">YG-3</strain>
    </source>
</reference>
<dbReference type="InterPro" id="IPR006016">
    <property type="entry name" value="UspA"/>
</dbReference>
<dbReference type="Proteomes" id="UP000277191">
    <property type="component" value="Chromosome 2"/>
</dbReference>
<dbReference type="PRINTS" id="PR01438">
    <property type="entry name" value="UNVRSLSTRESS"/>
</dbReference>
<evidence type="ECO:0000256" key="1">
    <source>
        <dbReference type="ARBA" id="ARBA00008791"/>
    </source>
</evidence>
<comment type="similarity">
    <text evidence="1 2">Belongs to the universal stress protein A family.</text>
</comment>
<accession>A0A3S9NCD2</accession>
<comment type="subcellular location">
    <subcellularLocation>
        <location evidence="2">Cytoplasm</location>
    </subcellularLocation>
</comment>
<dbReference type="GO" id="GO:0005737">
    <property type="term" value="C:cytoplasm"/>
    <property type="evidence" value="ECO:0007669"/>
    <property type="project" value="UniProtKB-SubCell"/>
</dbReference>
<dbReference type="PANTHER" id="PTHR46268">
    <property type="entry name" value="STRESS RESPONSE PROTEIN NHAX"/>
    <property type="match status" value="1"/>
</dbReference>
<dbReference type="EMBL" id="CP034546">
    <property type="protein sequence ID" value="AZQ53270.1"/>
    <property type="molecule type" value="Genomic_DNA"/>
</dbReference>
<dbReference type="PANTHER" id="PTHR46268:SF6">
    <property type="entry name" value="UNIVERSAL STRESS PROTEIN UP12"/>
    <property type="match status" value="1"/>
</dbReference>
<evidence type="ECO:0000313" key="4">
    <source>
        <dbReference type="EMBL" id="AZQ53270.1"/>
    </source>
</evidence>
<gene>
    <name evidence="4" type="ORF">D5R55_20100</name>
</gene>
<dbReference type="RefSeq" id="WP_126365098.1">
    <property type="nucleotide sequence ID" value="NZ_CP034546.1"/>
</dbReference>
<proteinExistence type="inferred from homology"/>
<dbReference type="InterPro" id="IPR014729">
    <property type="entry name" value="Rossmann-like_a/b/a_fold"/>
</dbReference>
<dbReference type="AlphaFoldDB" id="A0A3S9NCD2"/>
<organism evidence="4 5">
    <name type="scientific">Burkholderia cenocepacia</name>
    <dbReference type="NCBI Taxonomy" id="95486"/>
    <lineage>
        <taxon>Bacteria</taxon>
        <taxon>Pseudomonadati</taxon>
        <taxon>Pseudomonadota</taxon>
        <taxon>Betaproteobacteria</taxon>
        <taxon>Burkholderiales</taxon>
        <taxon>Burkholderiaceae</taxon>
        <taxon>Burkholderia</taxon>
        <taxon>Burkholderia cepacia complex</taxon>
    </lineage>
</organism>
<dbReference type="CDD" id="cd00293">
    <property type="entry name" value="USP-like"/>
    <property type="match status" value="1"/>
</dbReference>
<keyword evidence="2" id="KW-0963">Cytoplasm</keyword>
<evidence type="ECO:0000259" key="3">
    <source>
        <dbReference type="Pfam" id="PF00582"/>
    </source>
</evidence>
<evidence type="ECO:0000313" key="5">
    <source>
        <dbReference type="Proteomes" id="UP000277191"/>
    </source>
</evidence>
<protein>
    <recommendedName>
        <fullName evidence="2">Universal stress protein</fullName>
    </recommendedName>
</protein>
<dbReference type="PIRSF" id="PIRSF006276">
    <property type="entry name" value="UspA"/>
    <property type="match status" value="1"/>
</dbReference>
<feature type="domain" description="UspA" evidence="3">
    <location>
        <begin position="1"/>
        <end position="146"/>
    </location>
</feature>
<dbReference type="Pfam" id="PF00582">
    <property type="entry name" value="Usp"/>
    <property type="match status" value="1"/>
</dbReference>
<dbReference type="InterPro" id="IPR006015">
    <property type="entry name" value="Universal_stress_UspA"/>
</dbReference>